<accession>A0A2S9INI9</accession>
<protein>
    <submittedName>
        <fullName evidence="2">Uncharacterized protein</fullName>
    </submittedName>
</protein>
<keyword evidence="3" id="KW-1185">Reference proteome</keyword>
<reference evidence="2 3" key="1">
    <citation type="submission" date="2018-02" db="EMBL/GenBank/DDBJ databases">
        <title>The draft genome of Phyllobacterium sp. 1N-3.</title>
        <authorList>
            <person name="Liu L."/>
            <person name="Li L."/>
            <person name="Zhang X."/>
            <person name="Wang T."/>
            <person name="Liang L."/>
        </authorList>
    </citation>
    <scope>NUCLEOTIDE SEQUENCE [LARGE SCALE GENOMIC DNA]</scope>
    <source>
        <strain evidence="2 3">1N-3</strain>
    </source>
</reference>
<comment type="caution">
    <text evidence="2">The sequence shown here is derived from an EMBL/GenBank/DDBJ whole genome shotgun (WGS) entry which is preliminary data.</text>
</comment>
<evidence type="ECO:0000256" key="1">
    <source>
        <dbReference type="SAM" id="MobiDB-lite"/>
    </source>
</evidence>
<gene>
    <name evidence="2" type="ORF">C5748_18235</name>
</gene>
<name>A0A2S9INI9_9HYPH</name>
<dbReference type="Proteomes" id="UP000239434">
    <property type="component" value="Unassembled WGS sequence"/>
</dbReference>
<proteinExistence type="predicted"/>
<organism evidence="2 3">
    <name type="scientific">Phyllobacterium phragmitis</name>
    <dbReference type="NCBI Taxonomy" id="2670329"/>
    <lineage>
        <taxon>Bacteria</taxon>
        <taxon>Pseudomonadati</taxon>
        <taxon>Pseudomonadota</taxon>
        <taxon>Alphaproteobacteria</taxon>
        <taxon>Hyphomicrobiales</taxon>
        <taxon>Phyllobacteriaceae</taxon>
        <taxon>Phyllobacterium</taxon>
    </lineage>
</organism>
<sequence>MKAPTKRMEPVSSEQLELWPALEFASQRRQLIGRAKGVGKRQRHDNQNDPFEMARGFVPPPHGSKW</sequence>
<feature type="region of interest" description="Disordered" evidence="1">
    <location>
        <begin position="34"/>
        <end position="66"/>
    </location>
</feature>
<evidence type="ECO:0000313" key="3">
    <source>
        <dbReference type="Proteomes" id="UP000239434"/>
    </source>
</evidence>
<evidence type="ECO:0000313" key="2">
    <source>
        <dbReference type="EMBL" id="PRD42094.1"/>
    </source>
</evidence>
<dbReference type="EMBL" id="PVBR01000014">
    <property type="protein sequence ID" value="PRD42094.1"/>
    <property type="molecule type" value="Genomic_DNA"/>
</dbReference>
<dbReference type="AlphaFoldDB" id="A0A2S9INI9"/>